<proteinExistence type="inferred from homology"/>
<dbReference type="InterPro" id="IPR003495">
    <property type="entry name" value="CobW/HypB/UreG_nucleotide-bd"/>
</dbReference>
<name>Q2T2J9_BURTA</name>
<dbReference type="HOGENOM" id="CLU_017452_2_0_4"/>
<dbReference type="InterPro" id="IPR011629">
    <property type="entry name" value="CobW-like_C"/>
</dbReference>
<evidence type="ECO:0000256" key="5">
    <source>
        <dbReference type="ARBA" id="ARBA00045658"/>
    </source>
</evidence>
<dbReference type="Pfam" id="PF02492">
    <property type="entry name" value="cobW"/>
    <property type="match status" value="1"/>
</dbReference>
<sequence length="519" mass="57682">MQCRAGSPAIDRTACKHPRSFRYRITHHEIAAVLPPRAAVRLYLMHNAAFPPPVRAGRSPVPPRFRGAAARFPLFSLVRTAMNQPLPVTVLSGFLGAGKTTLLNHILANRAGLKVAVIVNDLAAANVDATFVRGATELSHVEEHFVEMSNGCICCTLRDDLLVEIRRLAAENRFDAIVIESTGIAEPMPIAETFTFVDDDGSALEDVARLDTMVTVVDAFNFLRDYARDDALAEHGLAATEEDDRTLVELLIEQIEFCDVLVINKADLVDADSLARLQRILANLNPRARQIVSRFGDVPLAEVLNTGRFDFDAAANAPGWLASLEHRHDDDEEESDRGNGHVHSEADEYGIGHFVYRARRPFHPQRLWALLHEEWKGVLRSKGFFWLATRNDIAGSLSQAGGVCRHGPAGHWWAAQDRAEWPEAGDELYDEIVADWRGDLADTSIGDRRQEFVLIGVGLDAAAWRAKFDACLLTDAEYAQGKDAWANYADPFPAWDVDDHDHDHDDHDHGDDAEIVHRH</sequence>
<dbReference type="PANTHER" id="PTHR43603:SF1">
    <property type="entry name" value="ZINC-REGULATED GTPASE METALLOPROTEIN ACTIVATOR 1"/>
    <property type="match status" value="1"/>
</dbReference>
<dbReference type="GO" id="GO:0000166">
    <property type="term" value="F:nucleotide binding"/>
    <property type="evidence" value="ECO:0007669"/>
    <property type="project" value="UniProtKB-KW"/>
</dbReference>
<dbReference type="InterPro" id="IPR051927">
    <property type="entry name" value="Zn_Chap_cDPG_Synth"/>
</dbReference>
<dbReference type="KEGG" id="bte:BTH_I0005"/>
<dbReference type="Pfam" id="PF07683">
    <property type="entry name" value="CobW_C"/>
    <property type="match status" value="1"/>
</dbReference>
<gene>
    <name evidence="9" type="ordered locus">BTH_I0005</name>
</gene>
<dbReference type="InterPro" id="IPR027417">
    <property type="entry name" value="P-loop_NTPase"/>
</dbReference>
<keyword evidence="2" id="KW-0378">Hydrolase</keyword>
<reference evidence="9 10" key="1">
    <citation type="journal article" date="2005" name="BMC Genomics">
        <title>Bacterial genome adaptation to niches: divergence of the potential virulence genes in three Burkholderia species of different survival strategies.</title>
        <authorList>
            <person name="Kim H.S."/>
            <person name="Schell M.A."/>
            <person name="Yu Y."/>
            <person name="Ulrich R.L."/>
            <person name="Sarria S.H."/>
            <person name="Nierman W.C."/>
            <person name="DeShazer D."/>
        </authorList>
    </citation>
    <scope>NUCLEOTIDE SEQUENCE [LARGE SCALE GENOMIC DNA]</scope>
    <source>
        <strain evidence="10">ATCC 700388 / DSM 13276 / CCUG 48851 / CIP 106301 / E264</strain>
    </source>
</reference>
<feature type="region of interest" description="Disordered" evidence="7">
    <location>
        <begin position="499"/>
        <end position="519"/>
    </location>
</feature>
<dbReference type="CDD" id="cd03112">
    <property type="entry name" value="CobW-like"/>
    <property type="match status" value="1"/>
</dbReference>
<evidence type="ECO:0000256" key="6">
    <source>
        <dbReference type="ARBA" id="ARBA00049117"/>
    </source>
</evidence>
<keyword evidence="10" id="KW-1185">Reference proteome</keyword>
<evidence type="ECO:0000256" key="3">
    <source>
        <dbReference type="ARBA" id="ARBA00023186"/>
    </source>
</evidence>
<dbReference type="EMBL" id="CP000086">
    <property type="protein sequence ID" value="ABC37562.1"/>
    <property type="molecule type" value="Genomic_DNA"/>
</dbReference>
<evidence type="ECO:0000313" key="10">
    <source>
        <dbReference type="Proteomes" id="UP000001930"/>
    </source>
</evidence>
<accession>Q2T2J9</accession>
<keyword evidence="3" id="KW-0143">Chaperone</keyword>
<evidence type="ECO:0000259" key="8">
    <source>
        <dbReference type="SMART" id="SM00833"/>
    </source>
</evidence>
<dbReference type="GO" id="GO:0016787">
    <property type="term" value="F:hydrolase activity"/>
    <property type="evidence" value="ECO:0007669"/>
    <property type="project" value="UniProtKB-KW"/>
</dbReference>
<evidence type="ECO:0000256" key="2">
    <source>
        <dbReference type="ARBA" id="ARBA00022801"/>
    </source>
</evidence>
<dbReference type="AlphaFoldDB" id="Q2T2J9"/>
<dbReference type="InterPro" id="IPR036627">
    <property type="entry name" value="CobW-likC_sf"/>
</dbReference>
<evidence type="ECO:0000313" key="9">
    <source>
        <dbReference type="EMBL" id="ABC37562.1"/>
    </source>
</evidence>
<comment type="function">
    <text evidence="5">Zinc chaperone that directly transfers zinc cofactor to target proteins, thereby activating them. Zinc is transferred from the CXCC motif in the GTPase domain to the zinc binding site in target proteins in a process requiring GTP hydrolysis.</text>
</comment>
<evidence type="ECO:0000256" key="1">
    <source>
        <dbReference type="ARBA" id="ARBA00022741"/>
    </source>
</evidence>
<evidence type="ECO:0000256" key="7">
    <source>
        <dbReference type="SAM" id="MobiDB-lite"/>
    </source>
</evidence>
<dbReference type="Gene3D" id="3.30.1220.10">
    <property type="entry name" value="CobW-like, C-terminal domain"/>
    <property type="match status" value="1"/>
</dbReference>
<evidence type="ECO:0000256" key="4">
    <source>
        <dbReference type="ARBA" id="ARBA00034320"/>
    </source>
</evidence>
<comment type="catalytic activity">
    <reaction evidence="6">
        <text>GTP + H2O = GDP + phosphate + H(+)</text>
        <dbReference type="Rhea" id="RHEA:19669"/>
        <dbReference type="ChEBI" id="CHEBI:15377"/>
        <dbReference type="ChEBI" id="CHEBI:15378"/>
        <dbReference type="ChEBI" id="CHEBI:37565"/>
        <dbReference type="ChEBI" id="CHEBI:43474"/>
        <dbReference type="ChEBI" id="CHEBI:58189"/>
    </reaction>
    <physiologicalReaction direction="left-to-right" evidence="6">
        <dbReference type="Rhea" id="RHEA:19670"/>
    </physiologicalReaction>
</comment>
<keyword evidence="1" id="KW-0547">Nucleotide-binding</keyword>
<dbReference type="PANTHER" id="PTHR43603">
    <property type="entry name" value="COBW DOMAIN-CONTAINING PROTEIN DDB_G0274527"/>
    <property type="match status" value="1"/>
</dbReference>
<dbReference type="Gene3D" id="3.40.50.300">
    <property type="entry name" value="P-loop containing nucleotide triphosphate hydrolases"/>
    <property type="match status" value="1"/>
</dbReference>
<dbReference type="SMART" id="SM00833">
    <property type="entry name" value="CobW_C"/>
    <property type="match status" value="1"/>
</dbReference>
<feature type="domain" description="CobW C-terminal" evidence="8">
    <location>
        <begin position="351"/>
        <end position="472"/>
    </location>
</feature>
<comment type="similarity">
    <text evidence="4">Belongs to the SIMIBI class G3E GTPase family. ZNG1 subfamily.</text>
</comment>
<dbReference type="Proteomes" id="UP000001930">
    <property type="component" value="Chromosome I"/>
</dbReference>
<protein>
    <submittedName>
        <fullName evidence="9">Cobalamin synthesis protein/P47K family protein</fullName>
    </submittedName>
</protein>
<organism evidence="9 10">
    <name type="scientific">Burkholderia thailandensis (strain ATCC 700388 / DSM 13276 / CCUG 48851 / CIP 106301 / E264)</name>
    <dbReference type="NCBI Taxonomy" id="271848"/>
    <lineage>
        <taxon>Bacteria</taxon>
        <taxon>Pseudomonadati</taxon>
        <taxon>Pseudomonadota</taxon>
        <taxon>Betaproteobacteria</taxon>
        <taxon>Burkholderiales</taxon>
        <taxon>Burkholderiaceae</taxon>
        <taxon>Burkholderia</taxon>
        <taxon>pseudomallei group</taxon>
    </lineage>
</organism>
<dbReference type="SUPFAM" id="SSF52540">
    <property type="entry name" value="P-loop containing nucleoside triphosphate hydrolases"/>
    <property type="match status" value="1"/>
</dbReference>